<accession>A0A2R5GTM8</accession>
<dbReference type="InParanoid" id="A0A2R5GTM8"/>
<keyword evidence="3" id="KW-0963">Cytoplasm</keyword>
<dbReference type="PROSITE" id="PS51180">
    <property type="entry name" value="BRO1"/>
    <property type="match status" value="1"/>
</dbReference>
<evidence type="ECO:0000256" key="1">
    <source>
        <dbReference type="ARBA" id="ARBA00004177"/>
    </source>
</evidence>
<evidence type="ECO:0000259" key="6">
    <source>
        <dbReference type="PROSITE" id="PS51180"/>
    </source>
</evidence>
<dbReference type="PANTHER" id="PTHR23030:SF30">
    <property type="entry name" value="TYROSINE-PROTEIN PHOSPHATASE NON-RECEPTOR TYPE 23"/>
    <property type="match status" value="1"/>
</dbReference>
<dbReference type="Proteomes" id="UP000241890">
    <property type="component" value="Unassembled WGS sequence"/>
</dbReference>
<feature type="region of interest" description="Disordered" evidence="5">
    <location>
        <begin position="817"/>
        <end position="842"/>
    </location>
</feature>
<protein>
    <submittedName>
        <fullName evidence="7">pH-response regulator protein palA/RIM20</fullName>
    </submittedName>
</protein>
<dbReference type="SMART" id="SM01041">
    <property type="entry name" value="BRO1"/>
    <property type="match status" value="1"/>
</dbReference>
<evidence type="ECO:0000256" key="4">
    <source>
        <dbReference type="ARBA" id="ARBA00022753"/>
    </source>
</evidence>
<comment type="caution">
    <text evidence="7">The sequence shown here is derived from an EMBL/GenBank/DDBJ whole genome shotgun (WGS) entry which is preliminary data.</text>
</comment>
<dbReference type="Gene3D" id="1.20.120.560">
    <property type="entry name" value="alix/aip1 in complex with the ypdl late domain"/>
    <property type="match status" value="1"/>
</dbReference>
<dbReference type="InterPro" id="IPR004328">
    <property type="entry name" value="BRO1_dom"/>
</dbReference>
<dbReference type="InterPro" id="IPR038499">
    <property type="entry name" value="BRO1_sf"/>
</dbReference>
<name>A0A2R5GTM8_9STRA</name>
<dbReference type="OrthoDB" id="2141925at2759"/>
<reference evidence="7 8" key="1">
    <citation type="submission" date="2017-12" db="EMBL/GenBank/DDBJ databases">
        <title>Sequencing, de novo assembly and annotation of complete genome of a new Thraustochytrid species, strain FCC1311.</title>
        <authorList>
            <person name="Sedici K."/>
            <person name="Godart F."/>
            <person name="Aiese Cigliano R."/>
            <person name="Sanseverino W."/>
            <person name="Barakat M."/>
            <person name="Ortet P."/>
            <person name="Marechal E."/>
            <person name="Cagnac O."/>
            <person name="Amato A."/>
        </authorList>
    </citation>
    <scope>NUCLEOTIDE SEQUENCE [LARGE SCALE GENOMIC DNA]</scope>
</reference>
<dbReference type="Pfam" id="PF13949">
    <property type="entry name" value="ALIX_LYPXL_bnd"/>
    <property type="match status" value="1"/>
</dbReference>
<feature type="compositionally biased region" description="Basic residues" evidence="5">
    <location>
        <begin position="893"/>
        <end position="902"/>
    </location>
</feature>
<dbReference type="Gene3D" id="1.20.140.50">
    <property type="entry name" value="alix/aip1 like domains"/>
    <property type="match status" value="1"/>
</dbReference>
<evidence type="ECO:0000313" key="7">
    <source>
        <dbReference type="EMBL" id="GBG34200.1"/>
    </source>
</evidence>
<comment type="subcellular location">
    <subcellularLocation>
        <location evidence="2">Cytoplasm</location>
    </subcellularLocation>
    <subcellularLocation>
        <location evidence="1">Endosome</location>
    </subcellularLocation>
</comment>
<dbReference type="Pfam" id="PF03097">
    <property type="entry name" value="BRO1"/>
    <property type="match status" value="1"/>
</dbReference>
<dbReference type="GO" id="GO:0043328">
    <property type="term" value="P:protein transport to vacuole involved in ubiquitin-dependent protein catabolic process via the multivesicular body sorting pathway"/>
    <property type="evidence" value="ECO:0007669"/>
    <property type="project" value="TreeGrafter"/>
</dbReference>
<organism evidence="7 8">
    <name type="scientific">Hondaea fermentalgiana</name>
    <dbReference type="NCBI Taxonomy" id="2315210"/>
    <lineage>
        <taxon>Eukaryota</taxon>
        <taxon>Sar</taxon>
        <taxon>Stramenopiles</taxon>
        <taxon>Bigyra</taxon>
        <taxon>Labyrinthulomycetes</taxon>
        <taxon>Thraustochytrida</taxon>
        <taxon>Thraustochytriidae</taxon>
        <taxon>Hondaea</taxon>
    </lineage>
</organism>
<keyword evidence="4" id="KW-0967">Endosome</keyword>
<feature type="domain" description="BRO1" evidence="6">
    <location>
        <begin position="1"/>
        <end position="410"/>
    </location>
</feature>
<evidence type="ECO:0000256" key="2">
    <source>
        <dbReference type="ARBA" id="ARBA00004496"/>
    </source>
</evidence>
<dbReference type="AlphaFoldDB" id="A0A2R5GTM8"/>
<evidence type="ECO:0000313" key="8">
    <source>
        <dbReference type="Proteomes" id="UP000241890"/>
    </source>
</evidence>
<dbReference type="PANTHER" id="PTHR23030">
    <property type="entry name" value="PCD6 INTERACTING PROTEIN-RELATED"/>
    <property type="match status" value="1"/>
</dbReference>
<feature type="compositionally biased region" description="Low complexity" evidence="5">
    <location>
        <begin position="749"/>
        <end position="760"/>
    </location>
</feature>
<dbReference type="Gene3D" id="1.25.40.280">
    <property type="entry name" value="alix/aip1 like domains"/>
    <property type="match status" value="1"/>
</dbReference>
<feature type="region of interest" description="Disordered" evidence="5">
    <location>
        <begin position="881"/>
        <end position="902"/>
    </location>
</feature>
<evidence type="ECO:0000256" key="3">
    <source>
        <dbReference type="ARBA" id="ARBA00022490"/>
    </source>
</evidence>
<feature type="region of interest" description="Disordered" evidence="5">
    <location>
        <begin position="736"/>
        <end position="776"/>
    </location>
</feature>
<sequence length="902" mass="98062">MLAVPLKETKGLDWSGPLRTYISSNYSPEELDKHASSIQRLSTTRERVANATGAGDSSVEAMESYLTMLGDVEPRFPLGEGGLKLTFVWYDALRPTKKLSMTQFEFERASVLFNLAAVLSHQGMVQDRSDMGGLKKACAFFQRAAGIFFHLRDNVVGHRLLGPTLTDMSPDGLEMLTNLMLAQAQACFYEKAIRDELKPAILSKLSSQACEWYGCALEAASSSTLAATLDPTWAVHLDFQHKCFQASTQFQYAKVVHEVAEETTEGYGEEISRLGLASQLCEEAIYAGQKGRLPGSMLETVRHLRQVIHSRLDDASDDNNRIYMQPIPPARSLSTPPMAALAKPIAPPDHLAYTADISQTLRRGSDVYEEALFAGLLPVVMQEADTLYKSRLTHMVEEFGNKVQDATETVKLRLSEAGLPAAVEAGDASQDGIPEAVWTRIESGVLSRGGVSGLQGSLRDNDALAAKSGEELRSIEAKLQEEEQEDAACRSAWGELWTITPSANLSLHMRGDVSRYKSLVAEAHASDGVLREKLSASKNKMEILSYSRSNLDRMFPSSDEVDDNPDVEATRTDLALMLVDLGASIQELEGLQGQLVDETASDSIAAAMMSAPGGASAIAASESKLSKLIDSEMHKYDQMLEEMEHRIDDLPAMLSKVLDLNFEFSKMRGQSEGSIKREGLIAEIDQAIEAFDELATYILEGEKFYLNLSGRIEQLRTTAMDHCYVRELQRKELETELSSRFGGGPPSAQQQQQQQQRQPQGAYPGMDRPGYNRMQSQPLMTPYAVGSAGDGAAQAFPMGRSAVQTVPAMPAYPMDSGGSAPMAAQVSAPPPPSYSSATGGSTGDAAKIAQMRAALGNSVSDERLAEALDGAGGDVNRAINHILGAEPSPSSKRTSKKRFGWR</sequence>
<proteinExistence type="predicted"/>
<dbReference type="InterPro" id="IPR025304">
    <property type="entry name" value="ALIX_V_dom"/>
</dbReference>
<dbReference type="EMBL" id="BEYU01000183">
    <property type="protein sequence ID" value="GBG34200.1"/>
    <property type="molecule type" value="Genomic_DNA"/>
</dbReference>
<evidence type="ECO:0000256" key="5">
    <source>
        <dbReference type="SAM" id="MobiDB-lite"/>
    </source>
</evidence>
<dbReference type="GO" id="GO:0005768">
    <property type="term" value="C:endosome"/>
    <property type="evidence" value="ECO:0007669"/>
    <property type="project" value="UniProtKB-SubCell"/>
</dbReference>
<keyword evidence="8" id="KW-1185">Reference proteome</keyword>
<gene>
    <name evidence="7" type="ORF">FCC1311_104242</name>
</gene>